<evidence type="ECO:0000256" key="3">
    <source>
        <dbReference type="SAM" id="Phobius"/>
    </source>
</evidence>
<feature type="transmembrane region" description="Helical" evidence="3">
    <location>
        <begin position="135"/>
        <end position="154"/>
    </location>
</feature>
<keyword evidence="3" id="KW-1133">Transmembrane helix</keyword>
<dbReference type="Pfam" id="PF00149">
    <property type="entry name" value="Metallophos"/>
    <property type="match status" value="1"/>
</dbReference>
<protein>
    <submittedName>
        <fullName evidence="5">Metallophosphoesterase</fullName>
    </submittedName>
</protein>
<feature type="transmembrane region" description="Helical" evidence="3">
    <location>
        <begin position="74"/>
        <end position="99"/>
    </location>
</feature>
<dbReference type="PANTHER" id="PTHR31302:SF31">
    <property type="entry name" value="PHOSPHODIESTERASE YAEI"/>
    <property type="match status" value="1"/>
</dbReference>
<dbReference type="InterPro" id="IPR004843">
    <property type="entry name" value="Calcineurin-like_PHP"/>
</dbReference>
<dbReference type="SUPFAM" id="SSF56300">
    <property type="entry name" value="Metallo-dependent phosphatases"/>
    <property type="match status" value="1"/>
</dbReference>
<gene>
    <name evidence="5" type="ORF">QQ008_14600</name>
</gene>
<dbReference type="RefSeq" id="WP_346752639.1">
    <property type="nucleotide sequence ID" value="NZ_JAUJEA010000005.1"/>
</dbReference>
<dbReference type="EMBL" id="JAUJEA010000005">
    <property type="protein sequence ID" value="MDN5202615.1"/>
    <property type="molecule type" value="Genomic_DNA"/>
</dbReference>
<evidence type="ECO:0000313" key="5">
    <source>
        <dbReference type="EMBL" id="MDN5202615.1"/>
    </source>
</evidence>
<dbReference type="InterPro" id="IPR051158">
    <property type="entry name" value="Metallophosphoesterase_sf"/>
</dbReference>
<evidence type="ECO:0000256" key="1">
    <source>
        <dbReference type="ARBA" id="ARBA00022723"/>
    </source>
</evidence>
<dbReference type="Proteomes" id="UP001172082">
    <property type="component" value="Unassembled WGS sequence"/>
</dbReference>
<organism evidence="5 6">
    <name type="scientific">Splendidivirga corallicola</name>
    <dbReference type="NCBI Taxonomy" id="3051826"/>
    <lineage>
        <taxon>Bacteria</taxon>
        <taxon>Pseudomonadati</taxon>
        <taxon>Bacteroidota</taxon>
        <taxon>Cytophagia</taxon>
        <taxon>Cytophagales</taxon>
        <taxon>Splendidivirgaceae</taxon>
        <taxon>Splendidivirga</taxon>
    </lineage>
</organism>
<dbReference type="PANTHER" id="PTHR31302">
    <property type="entry name" value="TRANSMEMBRANE PROTEIN WITH METALLOPHOSPHOESTERASE DOMAIN-RELATED"/>
    <property type="match status" value="1"/>
</dbReference>
<evidence type="ECO:0000259" key="4">
    <source>
        <dbReference type="Pfam" id="PF00149"/>
    </source>
</evidence>
<feature type="transmembrane region" description="Helical" evidence="3">
    <location>
        <begin position="6"/>
        <end position="29"/>
    </location>
</feature>
<feature type="domain" description="Calcineurin-like phosphoesterase" evidence="4">
    <location>
        <begin position="176"/>
        <end position="357"/>
    </location>
</feature>
<keyword evidence="2" id="KW-0378">Hydrolase</keyword>
<comment type="caution">
    <text evidence="5">The sequence shown here is derived from an EMBL/GenBank/DDBJ whole genome shotgun (WGS) entry which is preliminary data.</text>
</comment>
<dbReference type="Gene3D" id="3.60.21.10">
    <property type="match status" value="1"/>
</dbReference>
<name>A0ABT8KPF4_9BACT</name>
<reference evidence="5" key="1">
    <citation type="submission" date="2023-06" db="EMBL/GenBank/DDBJ databases">
        <title>Genomic of Parafulvivirga corallium.</title>
        <authorList>
            <person name="Wang G."/>
        </authorList>
    </citation>
    <scope>NUCLEOTIDE SEQUENCE</scope>
    <source>
        <strain evidence="5">BMA10</strain>
    </source>
</reference>
<evidence type="ECO:0000256" key="2">
    <source>
        <dbReference type="ARBA" id="ARBA00022801"/>
    </source>
</evidence>
<keyword evidence="3" id="KW-0472">Membrane</keyword>
<keyword evidence="3" id="KW-0812">Transmembrane</keyword>
<proteinExistence type="predicted"/>
<sequence>MNKLLVIPILALILIAFDFYTYPAFATLFKSLFKKKRLRMFSLAYFLITFLSITGLFFYHFVDPELLSFNLRTPIIGFIFVTYASKILTALIMLLNDLFQFPKKIFKRLTRKPDAEKEPGKKSLMSRSEFIKKTAATAAMVPFTTLSFGILTGVHDYRIIRKKIYLPNLPKAFDGFKIGQISDIHSGSFFNKKAVKGGVEMLLDEKADSIFFTGDLVNNETKEVDEYIDIFKKVEAPYGVYSILGNHDYGNYKVWLNPEDKKQNMLDMYKAHELLGWDLLNNENRILEIDGEKIAIIGIENWGTGRFPKYGKVHQAYNGINEADVKLLLSHDPSHWDAEIIPEYKDIDVMFAGHTHGFQFGLETKNFKWSPSQYIYKQWAGLYKNKEQYLYVNRGFGFLGFPGRVGIAPEITILELKKGEQA</sequence>
<feature type="transmembrane region" description="Helical" evidence="3">
    <location>
        <begin position="41"/>
        <end position="62"/>
    </location>
</feature>
<keyword evidence="1" id="KW-0479">Metal-binding</keyword>
<keyword evidence="6" id="KW-1185">Reference proteome</keyword>
<dbReference type="InterPro" id="IPR029052">
    <property type="entry name" value="Metallo-depent_PP-like"/>
</dbReference>
<dbReference type="CDD" id="cd07385">
    <property type="entry name" value="MPP_YkuE_C"/>
    <property type="match status" value="1"/>
</dbReference>
<accession>A0ABT8KPF4</accession>
<evidence type="ECO:0000313" key="6">
    <source>
        <dbReference type="Proteomes" id="UP001172082"/>
    </source>
</evidence>